<keyword evidence="3" id="KW-1185">Reference proteome</keyword>
<dbReference type="RefSeq" id="WP_151443261.1">
    <property type="nucleotide sequence ID" value="NZ_CABVOU010000030.1"/>
</dbReference>
<sequence length="610" mass="69463">MKIKLGVTPNSDWQNLMPWLQAMGCQPDGANATTWYLSNDTPEFEAEGVLLAYQPPALAVQHAMQQGEKPEAALQRWCDHAKRLLAYFKAHRNTTVLIDIRAVMQVPHEAANSLANHWHVTVDLPETFDLPALLHAEGLNQAFYQMLALQTLQQHREIKGLLAQLEACSLPLIATPLEPQGALSADAFYEQWQAEQQLSFEQARQAVATTRALDTLQEQHDALSQETSALKAQLQQRDAELERQGAQLTREQQAYAQASRRHAAQEEESHLLLEQLHRVQVELEQMHHQCQEQQRCHKALATEKADLEKQLETRDADLAQLSKQWHTWQADLEQLRNVLEEQQKASDQAAQRASDAEKAYQQHITQLETGHQSMASQKATLDKQLESQKATIQQQASRLDMLESVEEENTLLLEQLHRVQEELERVVVERQQREAAAAQECRFLQHRLARLSEVSESRARELSARQQQQQQAERDHVLALSAAHQKGRRGEGRHARRALKQDYQHIAASSLFDRDWYLRHYPDVAEAGVDPIKHYLKAGAQEGRQPGPEFDTVWYLLHYRDVATSGVNPLVHFLRFGYREGRSPHSSYPALPAPEPPADEARAEFVNGQG</sequence>
<gene>
    <name evidence="2" type="ORF">HALO32_01588</name>
</gene>
<organism evidence="2 3">
    <name type="scientific">Halomonas lysinitropha</name>
    <dbReference type="NCBI Taxonomy" id="2607506"/>
    <lineage>
        <taxon>Bacteria</taxon>
        <taxon>Pseudomonadati</taxon>
        <taxon>Pseudomonadota</taxon>
        <taxon>Gammaproteobacteria</taxon>
        <taxon>Oceanospirillales</taxon>
        <taxon>Halomonadaceae</taxon>
        <taxon>Halomonas</taxon>
    </lineage>
</organism>
<evidence type="ECO:0000256" key="1">
    <source>
        <dbReference type="SAM" id="MobiDB-lite"/>
    </source>
</evidence>
<evidence type="ECO:0000313" key="3">
    <source>
        <dbReference type="Proteomes" id="UP000326725"/>
    </source>
</evidence>
<reference evidence="2 3" key="1">
    <citation type="submission" date="2019-09" db="EMBL/GenBank/DDBJ databases">
        <authorList>
            <person name="Criscuolo A."/>
        </authorList>
    </citation>
    <scope>NUCLEOTIDE SEQUENCE [LARGE SCALE GENOMIC DNA]</scope>
    <source>
        <strain evidence="3">3(2)</strain>
    </source>
</reference>
<name>A0A5K1I5P1_9GAMM</name>
<feature type="region of interest" description="Disordered" evidence="1">
    <location>
        <begin position="582"/>
        <end position="610"/>
    </location>
</feature>
<protein>
    <submittedName>
        <fullName evidence="2">Uncharacterized protein</fullName>
    </submittedName>
</protein>
<feature type="compositionally biased region" description="Polar residues" evidence="1">
    <location>
        <begin position="246"/>
        <end position="256"/>
    </location>
</feature>
<dbReference type="AlphaFoldDB" id="A0A5K1I5P1"/>
<feature type="region of interest" description="Disordered" evidence="1">
    <location>
        <begin position="241"/>
        <end position="263"/>
    </location>
</feature>
<evidence type="ECO:0000313" key="2">
    <source>
        <dbReference type="EMBL" id="VVZ95517.1"/>
    </source>
</evidence>
<dbReference type="Proteomes" id="UP000326725">
    <property type="component" value="Unassembled WGS sequence"/>
</dbReference>
<dbReference type="EMBL" id="CABVOU010000030">
    <property type="protein sequence ID" value="VVZ95517.1"/>
    <property type="molecule type" value="Genomic_DNA"/>
</dbReference>
<proteinExistence type="predicted"/>
<accession>A0A5K1I5P1</accession>